<dbReference type="InterPro" id="IPR036249">
    <property type="entry name" value="Thioredoxin-like_sf"/>
</dbReference>
<dbReference type="Gene3D" id="3.40.30.10">
    <property type="entry name" value="Glutaredoxin"/>
    <property type="match status" value="1"/>
</dbReference>
<keyword evidence="6" id="KW-1185">Reference proteome</keyword>
<protein>
    <submittedName>
        <fullName evidence="5">Thioredoxin domain-containing protein</fullName>
    </submittedName>
</protein>
<evidence type="ECO:0000256" key="1">
    <source>
        <dbReference type="SAM" id="MobiDB-lite"/>
    </source>
</evidence>
<dbReference type="InterPro" id="IPR024705">
    <property type="entry name" value="Ssp411"/>
</dbReference>
<keyword evidence="5" id="KW-0614">Plasmid</keyword>
<dbReference type="EMBL" id="CP133216">
    <property type="protein sequence ID" value="WML84854.1"/>
    <property type="molecule type" value="Genomic_DNA"/>
</dbReference>
<gene>
    <name evidence="4" type="ORF">RCC75_09200</name>
    <name evidence="5" type="ORF">RCG00_00020</name>
</gene>
<feature type="signal peptide" evidence="2">
    <location>
        <begin position="1"/>
        <end position="20"/>
    </location>
</feature>
<sequence length="777" mass="84454">MNKLLFPCLLLALALPPVLAEDTAQPANRLANSPNPYLLQHAHNPVDWYPWGEEALAKAKHENKPIFISVGYSTCYWCHVAEREIYAKPEIAKLMNQWFVNIKIDREERPDLDRIYMLATQTLTNGGGWPNNVFLTPDQKPFFAGSYFPPADHDGQPGFPRVLETLHKAWETDPAKVQAKADWLYELLRDYQSASVDIASRQQAIRQWVKQAMQQAAGDFDELQGGFTGGGTTKFPNEPKLGLLLAAYPYDKAQGERALRLLEGSLNAMAAGGIMDQLGGGFHRYSTDPGWDVPHFEKMLYNNAQLLGLYARAYAITRQPLYKQVAQRTAAYLTREMQAPGGGFYSAQDAAVNGVEGASYVWTTAQLEATLGAEDSQRFLSVYDISPMPELPAGHEQPEGGVLRLRLHAKQPPDAAQIAALEPLRERLLQARQQRPQPSRDDKLIMADNALAVIGFAQAGQALRDDNLTQTATQTAEWLWAKAFDAPSGGLHHQFYHGKPGGQGFLDDYALLGQAFSTLHRVSGDARWQTRAQQVADAMLKRFAQADGRLASSQDKSLLLEPPEDGDSPKPTGQSAAVALLLELATTAKPDGQPYAVAARKALGNLYPQVNPAPAEWGALLAALAKPHQMAALTNASPNALAAVDPLDSAAHVKARGKWQTGAGKAPVLQVTLHIDTGYHVNANPASAPDLVATRLRLERQADLSVDYPQGKAFKGEFSRDSISVYDGTVVLQARLPAKAGALPGKASVDVQACNAQNCLAPAVLEVALDPVSDPAK</sequence>
<dbReference type="Pfam" id="PF03190">
    <property type="entry name" value="Thioredox_DsbH"/>
    <property type="match status" value="1"/>
</dbReference>
<dbReference type="Proteomes" id="UP001229862">
    <property type="component" value="Plasmid pThsubDNT52_1"/>
</dbReference>
<dbReference type="SUPFAM" id="SSF52833">
    <property type="entry name" value="Thioredoxin-like"/>
    <property type="match status" value="1"/>
</dbReference>
<dbReference type="Gene3D" id="1.50.10.10">
    <property type="match status" value="2"/>
</dbReference>
<evidence type="ECO:0000313" key="5">
    <source>
        <dbReference type="EMBL" id="WML84854.1"/>
    </source>
</evidence>
<name>A0AA51MJH8_9GAMM</name>
<evidence type="ECO:0000256" key="2">
    <source>
        <dbReference type="SAM" id="SignalP"/>
    </source>
</evidence>
<dbReference type="PANTHER" id="PTHR42899:SF1">
    <property type="entry name" value="SPERMATOGENESIS-ASSOCIATED PROTEIN 20"/>
    <property type="match status" value="1"/>
</dbReference>
<dbReference type="InterPro" id="IPR036929">
    <property type="entry name" value="DsbDN_sf"/>
</dbReference>
<accession>A0AA51MJH8</accession>
<dbReference type="AlphaFoldDB" id="A0AA51MJH8"/>
<keyword evidence="2" id="KW-0732">Signal</keyword>
<reference evidence="5 6" key="1">
    <citation type="submission" date="2023-08" db="EMBL/GenBank/DDBJ databases">
        <title>New molecular markers tilS and rpoB for phylogenetic and monitoring studies of the genus Thiothrix biodiversity.</title>
        <authorList>
            <person name="Ravin N.V."/>
            <person name="Smolyakov D."/>
            <person name="Markov N.D."/>
            <person name="Beletsky A.V."/>
            <person name="Mardanov A.V."/>
            <person name="Rudenko T.S."/>
            <person name="Grabovich M.Y."/>
        </authorList>
    </citation>
    <scope>NUCLEOTIDE SEQUENCE</scope>
    <source>
        <strain evidence="5">DNT52</strain>
        <strain evidence="4 6">H33</strain>
        <plasmid evidence="5">pThsubDNT52_1</plasmid>
    </source>
</reference>
<dbReference type="InterPro" id="IPR004879">
    <property type="entry name" value="Ssp411-like_TRX"/>
</dbReference>
<dbReference type="Gene3D" id="2.60.40.1250">
    <property type="entry name" value="Thiol:disulfide interchange protein DsbD, N-terminal domain"/>
    <property type="match status" value="1"/>
</dbReference>
<dbReference type="PIRSF" id="PIRSF006402">
    <property type="entry name" value="UCP006402_thioredoxin"/>
    <property type="match status" value="1"/>
</dbReference>
<evidence type="ECO:0000259" key="3">
    <source>
        <dbReference type="Pfam" id="PF03190"/>
    </source>
</evidence>
<dbReference type="InterPro" id="IPR012341">
    <property type="entry name" value="6hp_glycosidase-like_sf"/>
</dbReference>
<dbReference type="RefSeq" id="WP_308134672.1">
    <property type="nucleotide sequence ID" value="NZ_CP133216.1"/>
</dbReference>
<dbReference type="InterPro" id="IPR008928">
    <property type="entry name" value="6-hairpin_glycosidase_sf"/>
</dbReference>
<evidence type="ECO:0000313" key="4">
    <source>
        <dbReference type="EMBL" id="MDQ5768703.1"/>
    </source>
</evidence>
<dbReference type="CDD" id="cd02955">
    <property type="entry name" value="SSP411"/>
    <property type="match status" value="1"/>
</dbReference>
<dbReference type="EMBL" id="JAVFKN010000010">
    <property type="protein sequence ID" value="MDQ5768703.1"/>
    <property type="molecule type" value="Genomic_DNA"/>
</dbReference>
<dbReference type="GO" id="GO:0005975">
    <property type="term" value="P:carbohydrate metabolic process"/>
    <property type="evidence" value="ECO:0007669"/>
    <property type="project" value="InterPro"/>
</dbReference>
<proteinExistence type="predicted"/>
<feature type="chain" id="PRO_5041389485" evidence="2">
    <location>
        <begin position="21"/>
        <end position="777"/>
    </location>
</feature>
<organism evidence="5">
    <name type="scientific">Thiothrix subterranea</name>
    <dbReference type="NCBI Taxonomy" id="2735563"/>
    <lineage>
        <taxon>Bacteria</taxon>
        <taxon>Pseudomonadati</taxon>
        <taxon>Pseudomonadota</taxon>
        <taxon>Gammaproteobacteria</taxon>
        <taxon>Thiotrichales</taxon>
        <taxon>Thiotrichaceae</taxon>
        <taxon>Thiothrix</taxon>
    </lineage>
</organism>
<dbReference type="PANTHER" id="PTHR42899">
    <property type="entry name" value="SPERMATOGENESIS-ASSOCIATED PROTEIN 20"/>
    <property type="match status" value="1"/>
</dbReference>
<evidence type="ECO:0000313" key="6">
    <source>
        <dbReference type="Proteomes" id="UP001223336"/>
    </source>
</evidence>
<geneLocation type="plasmid" evidence="5">
    <name>pThsubDNT52_1</name>
</geneLocation>
<dbReference type="Proteomes" id="UP001223336">
    <property type="component" value="Unassembled WGS sequence"/>
</dbReference>
<dbReference type="SUPFAM" id="SSF48208">
    <property type="entry name" value="Six-hairpin glycosidases"/>
    <property type="match status" value="1"/>
</dbReference>
<feature type="region of interest" description="Disordered" evidence="1">
    <location>
        <begin position="554"/>
        <end position="573"/>
    </location>
</feature>
<feature type="domain" description="Spermatogenesis-associated protein 20-like TRX" evidence="3">
    <location>
        <begin position="28"/>
        <end position="188"/>
    </location>
</feature>